<evidence type="ECO:0000256" key="6">
    <source>
        <dbReference type="ARBA" id="ARBA00022741"/>
    </source>
</evidence>
<evidence type="ECO:0000256" key="1">
    <source>
        <dbReference type="ARBA" id="ARBA00002324"/>
    </source>
</evidence>
<dbReference type="Gene3D" id="3.40.50.620">
    <property type="entry name" value="HUPs"/>
    <property type="match status" value="1"/>
</dbReference>
<dbReference type="PANTHER" id="PTHR39321:SF3">
    <property type="entry name" value="PHOSPHOPANTETHEINE ADENYLYLTRANSFERASE"/>
    <property type="match status" value="1"/>
</dbReference>
<dbReference type="InterPro" id="IPR004821">
    <property type="entry name" value="Cyt_trans-like"/>
</dbReference>
<dbReference type="InterPro" id="IPR005248">
    <property type="entry name" value="NadD/NMNAT"/>
</dbReference>
<evidence type="ECO:0000256" key="2">
    <source>
        <dbReference type="ARBA" id="ARBA00005019"/>
    </source>
</evidence>
<comment type="caution">
    <text evidence="12">The sequence shown here is derived from an EMBL/GenBank/DDBJ whole genome shotgun (WGS) entry which is preliminary data.</text>
</comment>
<evidence type="ECO:0000256" key="5">
    <source>
        <dbReference type="ARBA" id="ARBA00022695"/>
    </source>
</evidence>
<evidence type="ECO:0000256" key="3">
    <source>
        <dbReference type="ARBA" id="ARBA00022642"/>
    </source>
</evidence>
<evidence type="ECO:0000256" key="10">
    <source>
        <dbReference type="HAMAP-Rule" id="MF_00244"/>
    </source>
</evidence>
<dbReference type="Proteomes" id="UP001139263">
    <property type="component" value="Unassembled WGS sequence"/>
</dbReference>
<dbReference type="PANTHER" id="PTHR39321">
    <property type="entry name" value="NICOTINATE-NUCLEOTIDE ADENYLYLTRANSFERASE-RELATED"/>
    <property type="match status" value="1"/>
</dbReference>
<dbReference type="SUPFAM" id="SSF52374">
    <property type="entry name" value="Nucleotidylyl transferase"/>
    <property type="match status" value="1"/>
</dbReference>
<keyword evidence="5 10" id="KW-0548">Nucleotidyltransferase</keyword>
<comment type="similarity">
    <text evidence="10">Belongs to the NadD family.</text>
</comment>
<keyword evidence="8 10" id="KW-0520">NAD</keyword>
<evidence type="ECO:0000313" key="12">
    <source>
        <dbReference type="EMBL" id="MCI0181916.1"/>
    </source>
</evidence>
<dbReference type="GO" id="GO:0004515">
    <property type="term" value="F:nicotinate-nucleotide adenylyltransferase activity"/>
    <property type="evidence" value="ECO:0007669"/>
    <property type="project" value="UniProtKB-UniRule"/>
</dbReference>
<keyword evidence="4 10" id="KW-0808">Transferase</keyword>
<feature type="domain" description="Cytidyltransferase-like" evidence="11">
    <location>
        <begin position="5"/>
        <end position="171"/>
    </location>
</feature>
<dbReference type="EC" id="2.7.7.18" evidence="10"/>
<gene>
    <name evidence="10 12" type="primary">nadD</name>
    <name evidence="12" type="ORF">MM817_00163</name>
</gene>
<dbReference type="EMBL" id="JALBUF010000001">
    <property type="protein sequence ID" value="MCI0181916.1"/>
    <property type="molecule type" value="Genomic_DNA"/>
</dbReference>
<dbReference type="RefSeq" id="WP_241711543.1">
    <property type="nucleotide sequence ID" value="NZ_JALBUF010000001.1"/>
</dbReference>
<dbReference type="GO" id="GO:0009435">
    <property type="term" value="P:NAD+ biosynthetic process"/>
    <property type="evidence" value="ECO:0007669"/>
    <property type="project" value="UniProtKB-UniRule"/>
</dbReference>
<evidence type="ECO:0000313" key="13">
    <source>
        <dbReference type="Proteomes" id="UP001139263"/>
    </source>
</evidence>
<dbReference type="NCBIfam" id="TIGR00125">
    <property type="entry name" value="cyt_tran_rel"/>
    <property type="match status" value="1"/>
</dbReference>
<name>A0A9X2ACW8_9BACL</name>
<evidence type="ECO:0000259" key="11">
    <source>
        <dbReference type="Pfam" id="PF01467"/>
    </source>
</evidence>
<dbReference type="InterPro" id="IPR014729">
    <property type="entry name" value="Rossmann-like_a/b/a_fold"/>
</dbReference>
<keyword evidence="3 10" id="KW-0662">Pyridine nucleotide biosynthesis</keyword>
<comment type="function">
    <text evidence="1 10">Catalyzes the reversible adenylation of nicotinate mononucleotide (NaMN) to nicotinic acid adenine dinucleotide (NaAD).</text>
</comment>
<dbReference type="CDD" id="cd02165">
    <property type="entry name" value="NMNAT"/>
    <property type="match status" value="1"/>
</dbReference>
<reference evidence="12" key="1">
    <citation type="submission" date="2022-03" db="EMBL/GenBank/DDBJ databases">
        <title>Draft Genome Sequence of Firmicute Strain S0AB, a Heterotrophic Iron/Sulfur-Oxidizing Extreme Acidophile.</title>
        <authorList>
            <person name="Vergara E."/>
            <person name="Pakostova E."/>
            <person name="Johnson D.B."/>
            <person name="Holmes D.S."/>
        </authorList>
    </citation>
    <scope>NUCLEOTIDE SEQUENCE</scope>
    <source>
        <strain evidence="12">S0AB</strain>
    </source>
</reference>
<keyword evidence="7 10" id="KW-0067">ATP-binding</keyword>
<proteinExistence type="inferred from homology"/>
<keyword evidence="13" id="KW-1185">Reference proteome</keyword>
<comment type="pathway">
    <text evidence="2 10">Cofactor biosynthesis; NAD(+) biosynthesis; deamido-NAD(+) from nicotinate D-ribonucleotide: step 1/1.</text>
</comment>
<evidence type="ECO:0000256" key="9">
    <source>
        <dbReference type="ARBA" id="ARBA00048721"/>
    </source>
</evidence>
<sequence length="199" mass="22371">MRIGLFGGTFDPPHVGHLMVAQIAREMAQLDRVVFIPAAIPPHKQHQDITDVESRLAMVAMAVKPFSSFEVSPIECQREGPSYTVDTVLAYRKLYPFAELFLILGADMFENFPTWKDAQEIAKEVTLLVAPRPYQDVDQAISKGQMTLSASQIIFLEMPALDISSSWLRERLVAGLRVDPLLPDGVWNWIVQQGVYQQS</sequence>
<dbReference type="GO" id="GO:0005524">
    <property type="term" value="F:ATP binding"/>
    <property type="evidence" value="ECO:0007669"/>
    <property type="project" value="UniProtKB-KW"/>
</dbReference>
<accession>A0A9X2ACW8</accession>
<dbReference type="NCBIfam" id="TIGR00482">
    <property type="entry name" value="nicotinate (nicotinamide) nucleotide adenylyltransferase"/>
    <property type="match status" value="1"/>
</dbReference>
<dbReference type="NCBIfam" id="NF000840">
    <property type="entry name" value="PRK00071.1-3"/>
    <property type="match status" value="1"/>
</dbReference>
<evidence type="ECO:0000256" key="4">
    <source>
        <dbReference type="ARBA" id="ARBA00022679"/>
    </source>
</evidence>
<comment type="catalytic activity">
    <reaction evidence="9 10">
        <text>nicotinate beta-D-ribonucleotide + ATP + H(+) = deamido-NAD(+) + diphosphate</text>
        <dbReference type="Rhea" id="RHEA:22860"/>
        <dbReference type="ChEBI" id="CHEBI:15378"/>
        <dbReference type="ChEBI" id="CHEBI:30616"/>
        <dbReference type="ChEBI" id="CHEBI:33019"/>
        <dbReference type="ChEBI" id="CHEBI:57502"/>
        <dbReference type="ChEBI" id="CHEBI:58437"/>
        <dbReference type="EC" id="2.7.7.18"/>
    </reaction>
</comment>
<evidence type="ECO:0000256" key="7">
    <source>
        <dbReference type="ARBA" id="ARBA00022840"/>
    </source>
</evidence>
<dbReference type="Pfam" id="PF01467">
    <property type="entry name" value="CTP_transf_like"/>
    <property type="match status" value="1"/>
</dbReference>
<dbReference type="AlphaFoldDB" id="A0A9X2ACW8"/>
<evidence type="ECO:0000256" key="8">
    <source>
        <dbReference type="ARBA" id="ARBA00023027"/>
    </source>
</evidence>
<keyword evidence="6 10" id="KW-0547">Nucleotide-binding</keyword>
<protein>
    <recommendedName>
        <fullName evidence="10">Probable nicotinate-nucleotide adenylyltransferase</fullName>
        <ecNumber evidence="10">2.7.7.18</ecNumber>
    </recommendedName>
    <alternativeName>
        <fullName evidence="10">Deamido-NAD(+) diphosphorylase</fullName>
    </alternativeName>
    <alternativeName>
        <fullName evidence="10">Deamido-NAD(+) pyrophosphorylase</fullName>
    </alternativeName>
    <alternativeName>
        <fullName evidence="10">Nicotinate mononucleotide adenylyltransferase</fullName>
        <shortName evidence="10">NaMN adenylyltransferase</shortName>
    </alternativeName>
</protein>
<dbReference type="HAMAP" id="MF_00244">
    <property type="entry name" value="NaMN_adenylyltr"/>
    <property type="match status" value="1"/>
</dbReference>
<organism evidence="12 13">
    <name type="scientific">Sulfoacidibacillus ferrooxidans</name>
    <dbReference type="NCBI Taxonomy" id="2005001"/>
    <lineage>
        <taxon>Bacteria</taxon>
        <taxon>Bacillati</taxon>
        <taxon>Bacillota</taxon>
        <taxon>Bacilli</taxon>
        <taxon>Bacillales</taxon>
        <taxon>Alicyclobacillaceae</taxon>
        <taxon>Sulfoacidibacillus</taxon>
    </lineage>
</organism>